<dbReference type="GO" id="GO:0022857">
    <property type="term" value="F:transmembrane transporter activity"/>
    <property type="evidence" value="ECO:0007669"/>
    <property type="project" value="InterPro"/>
</dbReference>
<protein>
    <submittedName>
        <fullName evidence="8">Unannotated protein</fullName>
    </submittedName>
</protein>
<feature type="transmembrane region" description="Helical" evidence="7">
    <location>
        <begin position="112"/>
        <end position="129"/>
    </location>
</feature>
<keyword evidence="3" id="KW-1003">Cell membrane</keyword>
<dbReference type="PANTHER" id="PTHR23513">
    <property type="entry name" value="INTEGRAL MEMBRANE EFFLUX PROTEIN-RELATED"/>
    <property type="match status" value="1"/>
</dbReference>
<feature type="transmembrane region" description="Helical" evidence="7">
    <location>
        <begin position="229"/>
        <end position="254"/>
    </location>
</feature>
<dbReference type="InterPro" id="IPR036259">
    <property type="entry name" value="MFS_trans_sf"/>
</dbReference>
<dbReference type="AlphaFoldDB" id="A0A6J6V136"/>
<keyword evidence="5 7" id="KW-1133">Transmembrane helix</keyword>
<accession>A0A6J6V136</accession>
<evidence type="ECO:0000256" key="5">
    <source>
        <dbReference type="ARBA" id="ARBA00022989"/>
    </source>
</evidence>
<gene>
    <name evidence="8" type="ORF">UFOPK2872_00769</name>
</gene>
<feature type="transmembrane region" description="Helical" evidence="7">
    <location>
        <begin position="53"/>
        <end position="73"/>
    </location>
</feature>
<evidence type="ECO:0000256" key="7">
    <source>
        <dbReference type="SAM" id="Phobius"/>
    </source>
</evidence>
<evidence type="ECO:0000256" key="6">
    <source>
        <dbReference type="ARBA" id="ARBA00023136"/>
    </source>
</evidence>
<reference evidence="8" key="1">
    <citation type="submission" date="2020-05" db="EMBL/GenBank/DDBJ databases">
        <authorList>
            <person name="Chiriac C."/>
            <person name="Salcher M."/>
            <person name="Ghai R."/>
            <person name="Kavagutti S V."/>
        </authorList>
    </citation>
    <scope>NUCLEOTIDE SEQUENCE</scope>
</reference>
<dbReference type="GO" id="GO:0005886">
    <property type="term" value="C:plasma membrane"/>
    <property type="evidence" value="ECO:0007669"/>
    <property type="project" value="UniProtKB-SubCell"/>
</dbReference>
<dbReference type="Pfam" id="PF07690">
    <property type="entry name" value="MFS_1"/>
    <property type="match status" value="1"/>
</dbReference>
<comment type="subcellular location">
    <subcellularLocation>
        <location evidence="1">Cell membrane</location>
        <topology evidence="1">Multi-pass membrane protein</topology>
    </subcellularLocation>
</comment>
<evidence type="ECO:0000256" key="4">
    <source>
        <dbReference type="ARBA" id="ARBA00022692"/>
    </source>
</evidence>
<feature type="transmembrane region" description="Helical" evidence="7">
    <location>
        <begin position="178"/>
        <end position="197"/>
    </location>
</feature>
<evidence type="ECO:0000256" key="2">
    <source>
        <dbReference type="ARBA" id="ARBA00022448"/>
    </source>
</evidence>
<feature type="transmembrane region" description="Helical" evidence="7">
    <location>
        <begin position="85"/>
        <end position="106"/>
    </location>
</feature>
<name>A0A6J6V136_9ZZZZ</name>
<evidence type="ECO:0000256" key="1">
    <source>
        <dbReference type="ARBA" id="ARBA00004651"/>
    </source>
</evidence>
<dbReference type="CDD" id="cd06173">
    <property type="entry name" value="MFS_MefA_like"/>
    <property type="match status" value="1"/>
</dbReference>
<keyword evidence="4 7" id="KW-0812">Transmembrane</keyword>
<organism evidence="8">
    <name type="scientific">freshwater metagenome</name>
    <dbReference type="NCBI Taxonomy" id="449393"/>
    <lineage>
        <taxon>unclassified sequences</taxon>
        <taxon>metagenomes</taxon>
        <taxon>ecological metagenomes</taxon>
    </lineage>
</organism>
<dbReference type="SUPFAM" id="SSF103473">
    <property type="entry name" value="MFS general substrate transporter"/>
    <property type="match status" value="1"/>
</dbReference>
<feature type="transmembrane region" description="Helical" evidence="7">
    <location>
        <begin position="292"/>
        <end position="310"/>
    </location>
</feature>
<dbReference type="InterPro" id="IPR011701">
    <property type="entry name" value="MFS"/>
</dbReference>
<feature type="transmembrane region" description="Helical" evidence="7">
    <location>
        <begin position="149"/>
        <end position="172"/>
    </location>
</feature>
<feature type="transmembrane region" description="Helical" evidence="7">
    <location>
        <begin position="29"/>
        <end position="47"/>
    </location>
</feature>
<dbReference type="PANTHER" id="PTHR23513:SF9">
    <property type="entry name" value="ENTEROBACTIN EXPORTER ENTS"/>
    <property type="match status" value="1"/>
</dbReference>
<keyword evidence="6 7" id="KW-0472">Membrane</keyword>
<dbReference type="Gene3D" id="1.20.1250.20">
    <property type="entry name" value="MFS general substrate transporter like domains"/>
    <property type="match status" value="1"/>
</dbReference>
<evidence type="ECO:0000313" key="8">
    <source>
        <dbReference type="EMBL" id="CAB4764978.1"/>
    </source>
</evidence>
<dbReference type="EMBL" id="CAEZZM010000085">
    <property type="protein sequence ID" value="CAB4764978.1"/>
    <property type="molecule type" value="Genomic_DNA"/>
</dbReference>
<proteinExistence type="predicted"/>
<feature type="transmembrane region" description="Helical" evidence="7">
    <location>
        <begin position="266"/>
        <end position="285"/>
    </location>
</feature>
<sequence length="422" mass="44164">MSDQSGGTQLTAFDVLRYTNVRRMLGSSFAFYVGVMLQAATLGKHVFDKTGRAIDIGWLGLAEFLPIALFVFVSGSVADRYNRKHVAAISLCGELLCALGLVWYSISDPEAVWPIFVIGAIFGSCRAFLSPATRSMYPMVAPDGGLPPIIAMSSGVWTSAMIIGPAASGFLYSVHPAVAYATTATLVALGIGGIMRVQFLRPPIVRDPDEKPTLRSATEGIHFIRRTPILLAAISLDLFAVLFGGAVALLPAIAENQLHVGDVAYGWLRAAGGIGAASMAAFLAIKPLRRNVGKALLVAVGIFGAGTIVLGSTSSYVIAFAAVLILSAADMVSVFVRGSIVPLVTPDEKRGRVSAVENVFIGATNELGAFESGVAAQAFGTPATVIGGGIATLGIVGVWWFGFPALRNIDQFSDLEAPENPS</sequence>
<evidence type="ECO:0000256" key="3">
    <source>
        <dbReference type="ARBA" id="ARBA00022475"/>
    </source>
</evidence>
<keyword evidence="2" id="KW-0813">Transport</keyword>